<gene>
    <name evidence="2" type="ORF">EJD97_021793</name>
</gene>
<dbReference type="EMBL" id="RXGB01006737">
    <property type="protein sequence ID" value="TMW86198.1"/>
    <property type="molecule type" value="Genomic_DNA"/>
</dbReference>
<evidence type="ECO:0008006" key="3">
    <source>
        <dbReference type="Google" id="ProtNLM"/>
    </source>
</evidence>
<accession>A0A6N2AWV1</accession>
<reference evidence="2" key="1">
    <citation type="submission" date="2019-05" db="EMBL/GenBank/DDBJ databases">
        <title>The de novo reference genome and transcriptome assemblies of the wild tomato species Solanum chilense.</title>
        <authorList>
            <person name="Stam R."/>
            <person name="Nosenko T."/>
            <person name="Hoerger A.C."/>
            <person name="Stephan W."/>
            <person name="Seidel M.A."/>
            <person name="Kuhn J.M.M."/>
            <person name="Haberer G."/>
            <person name="Tellier A."/>
        </authorList>
    </citation>
    <scope>NUCLEOTIDE SEQUENCE</scope>
    <source>
        <tissue evidence="2">Mature leaves</tissue>
    </source>
</reference>
<sequence length="77" mass="8965">MYKIIILVIVVLGVLGRGRRSRPMIEVQYLFFDFLKGRTHALSFSYSFPLTLPVPYKLCYLSRHSNNLNKVKCLDLT</sequence>
<evidence type="ECO:0000313" key="2">
    <source>
        <dbReference type="EMBL" id="TMW86198.1"/>
    </source>
</evidence>
<dbReference type="AlphaFoldDB" id="A0A6N2AWV1"/>
<proteinExistence type="predicted"/>
<evidence type="ECO:0000256" key="1">
    <source>
        <dbReference type="SAM" id="SignalP"/>
    </source>
</evidence>
<keyword evidence="1" id="KW-0732">Signal</keyword>
<organism evidence="2">
    <name type="scientific">Solanum chilense</name>
    <name type="common">Tomato</name>
    <name type="synonym">Lycopersicon chilense</name>
    <dbReference type="NCBI Taxonomy" id="4083"/>
    <lineage>
        <taxon>Eukaryota</taxon>
        <taxon>Viridiplantae</taxon>
        <taxon>Streptophyta</taxon>
        <taxon>Embryophyta</taxon>
        <taxon>Tracheophyta</taxon>
        <taxon>Spermatophyta</taxon>
        <taxon>Magnoliopsida</taxon>
        <taxon>eudicotyledons</taxon>
        <taxon>Gunneridae</taxon>
        <taxon>Pentapetalae</taxon>
        <taxon>asterids</taxon>
        <taxon>lamiids</taxon>
        <taxon>Solanales</taxon>
        <taxon>Solanaceae</taxon>
        <taxon>Solanoideae</taxon>
        <taxon>Solaneae</taxon>
        <taxon>Solanum</taxon>
        <taxon>Solanum subgen. Lycopersicon</taxon>
    </lineage>
</organism>
<protein>
    <recommendedName>
        <fullName evidence="3">Secreted protein</fullName>
    </recommendedName>
</protein>
<feature type="chain" id="PRO_5027044326" description="Secreted protein" evidence="1">
    <location>
        <begin position="22"/>
        <end position="77"/>
    </location>
</feature>
<feature type="signal peptide" evidence="1">
    <location>
        <begin position="1"/>
        <end position="21"/>
    </location>
</feature>
<comment type="caution">
    <text evidence="2">The sequence shown here is derived from an EMBL/GenBank/DDBJ whole genome shotgun (WGS) entry which is preliminary data.</text>
</comment>
<name>A0A6N2AWV1_SOLCI</name>